<gene>
    <name evidence="2" type="ORF">IAC59_09775</name>
</gene>
<accession>A0A9D1S5B6</accession>
<proteinExistence type="predicted"/>
<dbReference type="Gene3D" id="3.40.50.880">
    <property type="match status" value="1"/>
</dbReference>
<evidence type="ECO:0000259" key="1">
    <source>
        <dbReference type="Pfam" id="PF06283"/>
    </source>
</evidence>
<dbReference type="InterPro" id="IPR029062">
    <property type="entry name" value="Class_I_gatase-like"/>
</dbReference>
<comment type="caution">
    <text evidence="2">The sequence shown here is derived from an EMBL/GenBank/DDBJ whole genome shotgun (WGS) entry which is preliminary data.</text>
</comment>
<name>A0A9D1S5B6_9FIRM</name>
<evidence type="ECO:0000313" key="2">
    <source>
        <dbReference type="EMBL" id="HIU47525.1"/>
    </source>
</evidence>
<sequence>MRVTVWNEYEHERREQRVAQVYPQGIHTAIANFLSAQPDMQVRTATLDEPENGLPQAVLDDTDVLIWWGHMAHEKVADEVALRVKNRVLDGMGFIALHSAHASKPFQLLMGTHTTTLRWRENDELQRYWVVAPGHPIVAGLGEYFEIPKDESYGEYFDIPQPDLQVFISWVQGGEVFRSGCCWRRGAGRVFYFQGGHETYPIYYQSEVQRVITNAVRWAAPLHNEVELRDARHCKVTPNQLAGI</sequence>
<dbReference type="InterPro" id="IPR009381">
    <property type="entry name" value="Trehalose_catabolism_ThuA_prok"/>
</dbReference>
<protein>
    <submittedName>
        <fullName evidence="2">ThuA domain-containing protein</fullName>
    </submittedName>
</protein>
<reference evidence="2" key="1">
    <citation type="submission" date="2020-10" db="EMBL/GenBank/DDBJ databases">
        <authorList>
            <person name="Gilroy R."/>
        </authorList>
    </citation>
    <scope>NUCLEOTIDE SEQUENCE</scope>
    <source>
        <strain evidence="2">ChiSxjej2B14-8506</strain>
    </source>
</reference>
<feature type="domain" description="ThuA-like" evidence="1">
    <location>
        <begin position="2"/>
        <end position="219"/>
    </location>
</feature>
<dbReference type="PIRSF" id="PIRSF030013">
    <property type="entry name" value="ThuA"/>
    <property type="match status" value="1"/>
</dbReference>
<dbReference type="AlphaFoldDB" id="A0A9D1S5B6"/>
<organism evidence="2 3">
    <name type="scientific">Candidatus Fimadaptatus faecigallinarum</name>
    <dbReference type="NCBI Taxonomy" id="2840814"/>
    <lineage>
        <taxon>Bacteria</taxon>
        <taxon>Bacillati</taxon>
        <taxon>Bacillota</taxon>
        <taxon>Clostridia</taxon>
        <taxon>Eubacteriales</taxon>
        <taxon>Candidatus Fimadaptatus</taxon>
    </lineage>
</organism>
<evidence type="ECO:0000313" key="3">
    <source>
        <dbReference type="Proteomes" id="UP000824123"/>
    </source>
</evidence>
<reference evidence="2" key="2">
    <citation type="journal article" date="2021" name="PeerJ">
        <title>Extensive microbial diversity within the chicken gut microbiome revealed by metagenomics and culture.</title>
        <authorList>
            <person name="Gilroy R."/>
            <person name="Ravi A."/>
            <person name="Getino M."/>
            <person name="Pursley I."/>
            <person name="Horton D.L."/>
            <person name="Alikhan N.F."/>
            <person name="Baker D."/>
            <person name="Gharbi K."/>
            <person name="Hall N."/>
            <person name="Watson M."/>
            <person name="Adriaenssens E.M."/>
            <person name="Foster-Nyarko E."/>
            <person name="Jarju S."/>
            <person name="Secka A."/>
            <person name="Antonio M."/>
            <person name="Oren A."/>
            <person name="Chaudhuri R.R."/>
            <person name="La Ragione R."/>
            <person name="Hildebrand F."/>
            <person name="Pallen M.J."/>
        </authorList>
    </citation>
    <scope>NUCLEOTIDE SEQUENCE</scope>
    <source>
        <strain evidence="2">ChiSxjej2B14-8506</strain>
    </source>
</reference>
<dbReference type="Pfam" id="PF06283">
    <property type="entry name" value="ThuA"/>
    <property type="match status" value="1"/>
</dbReference>
<dbReference type="InterPro" id="IPR029010">
    <property type="entry name" value="ThuA-like"/>
</dbReference>
<dbReference type="EMBL" id="DVNK01000058">
    <property type="protein sequence ID" value="HIU47525.1"/>
    <property type="molecule type" value="Genomic_DNA"/>
</dbReference>
<dbReference type="Proteomes" id="UP000824123">
    <property type="component" value="Unassembled WGS sequence"/>
</dbReference>
<dbReference type="SUPFAM" id="SSF52317">
    <property type="entry name" value="Class I glutamine amidotransferase-like"/>
    <property type="match status" value="1"/>
</dbReference>